<keyword evidence="3" id="KW-1185">Reference proteome</keyword>
<evidence type="ECO:0000313" key="3">
    <source>
        <dbReference type="Proteomes" id="UP000464787"/>
    </source>
</evidence>
<protein>
    <submittedName>
        <fullName evidence="2">Uncharacterized protein</fullName>
    </submittedName>
</protein>
<dbReference type="RefSeq" id="WP_160553985.1">
    <property type="nucleotide sequence ID" value="NZ_CP047650.1"/>
</dbReference>
<name>A0A857J883_9BURK</name>
<dbReference type="KEGG" id="xyk:GT347_20650"/>
<accession>A0A857J883</accession>
<dbReference type="EMBL" id="CP047650">
    <property type="protein sequence ID" value="QHJ00175.1"/>
    <property type="molecule type" value="Genomic_DNA"/>
</dbReference>
<evidence type="ECO:0000313" key="2">
    <source>
        <dbReference type="EMBL" id="QHJ00175.1"/>
    </source>
</evidence>
<organism evidence="2 3">
    <name type="scientific">Xylophilus rhododendri</name>
    <dbReference type="NCBI Taxonomy" id="2697032"/>
    <lineage>
        <taxon>Bacteria</taxon>
        <taxon>Pseudomonadati</taxon>
        <taxon>Pseudomonadota</taxon>
        <taxon>Betaproteobacteria</taxon>
        <taxon>Burkholderiales</taxon>
        <taxon>Xylophilus</taxon>
    </lineage>
</organism>
<sequence length="99" mass="10646">MNNLSIALAALAVWLALGVLFMSMCCAASRADREMEEATQAMALPHRGLRQHLFALHVRSLRSMRRLGAARGNFIRSGAARETPAGSPAQPHGGLRSAH</sequence>
<proteinExistence type="predicted"/>
<reference evidence="2 3" key="1">
    <citation type="submission" date="2020-01" db="EMBL/GenBank/DDBJ databases">
        <title>Genome sequencing of strain KACC 21265.</title>
        <authorList>
            <person name="Heo J."/>
            <person name="Kim S.-J."/>
            <person name="Kim J.-S."/>
            <person name="Hong S.-B."/>
            <person name="Kwon S.-W."/>
        </authorList>
    </citation>
    <scope>NUCLEOTIDE SEQUENCE [LARGE SCALE GENOMIC DNA]</scope>
    <source>
        <strain evidence="2 3">KACC 21265</strain>
    </source>
</reference>
<feature type="region of interest" description="Disordered" evidence="1">
    <location>
        <begin position="78"/>
        <end position="99"/>
    </location>
</feature>
<evidence type="ECO:0000256" key="1">
    <source>
        <dbReference type="SAM" id="MobiDB-lite"/>
    </source>
</evidence>
<dbReference type="Proteomes" id="UP000464787">
    <property type="component" value="Chromosome"/>
</dbReference>
<gene>
    <name evidence="2" type="ORF">GT347_20650</name>
</gene>
<dbReference type="AlphaFoldDB" id="A0A857J883"/>